<feature type="transmembrane region" description="Helical" evidence="2">
    <location>
        <begin position="366"/>
        <end position="386"/>
    </location>
</feature>
<evidence type="ECO:0000313" key="3">
    <source>
        <dbReference type="EMBL" id="CCH89013.1"/>
    </source>
</evidence>
<dbReference type="OrthoDB" id="5198838at2"/>
<feature type="transmembrane region" description="Helical" evidence="2">
    <location>
        <begin position="557"/>
        <end position="577"/>
    </location>
</feature>
<dbReference type="eggNOG" id="COG3087">
    <property type="taxonomic scope" value="Bacteria"/>
</dbReference>
<protein>
    <recommendedName>
        <fullName evidence="5">DUF2157 domain-containing protein</fullName>
    </recommendedName>
</protein>
<dbReference type="Proteomes" id="UP000006461">
    <property type="component" value="Chromosome"/>
</dbReference>
<feature type="transmembrane region" description="Helical" evidence="2">
    <location>
        <begin position="533"/>
        <end position="550"/>
    </location>
</feature>
<evidence type="ECO:0000256" key="1">
    <source>
        <dbReference type="SAM" id="MobiDB-lite"/>
    </source>
</evidence>
<feature type="transmembrane region" description="Helical" evidence="2">
    <location>
        <begin position="508"/>
        <end position="527"/>
    </location>
</feature>
<sequence length="716" mass="69868">MYPRGPACPVCGAEVTGPPAAPCAVCGLPAAGQAGWVLGRIGATLDQLTRERDELLTTLRAAAPGARPAPSPAAVRPPEPWAAPSPAPAPPPPLRPPVSAEPPRPRRRLSPQQVLLGLGAVLLVAGALAFVALGWTRFGLVFQATVMLTGTAAACAVSGWAARRGLRATEEALAAAGTALLAVDLGAAHARGLLGLDQVALRPWTAVSCLVVAVVALALGRLTRSTVTWPLAALLAVQPVPALLLGPDALAGPAGVAAALALAAADLALVLALRPALVPVARLLAVLCGGLGVAGGLLIGAAGDARDARDAWTATALLAAAAVAAVLVLRVPRVAGRALPAGPVAAAAGGVVGVSLGLSLGLSGPAGPVLAVGLALLLATAAALLAGRRPLSGPLPRAALPEVRTALLAAAAALAVVGGEQLVDAERFTALALLVLTAAVPATLAAVRVPAVRDAGTFAALAAPAAAALLAREGGALTSPASGLLVALVGAGAFAVATWRAGAPEERVAAAAGTLAGVTAGVTTASVAAWGQVAVQLAVVGVAAGCYALVARRPPVAALALADLVLASWIAVGGAGVETPEAYTLPAAVALLVGVLPRLRTGGPSWAAEGAAVGVALVPSTLAVAADPSALRLVLVVAGAVAMVALGTLAHRQAPFVLGACALAFVAATRLGAYAPLLPPWVTLAAAGLVLLVLGATYERRLAQAREAVAWVAQMS</sequence>
<feature type="transmembrane region" description="Helical" evidence="2">
    <location>
        <begin position="656"/>
        <end position="675"/>
    </location>
</feature>
<feature type="transmembrane region" description="Helical" evidence="2">
    <location>
        <begin position="428"/>
        <end position="447"/>
    </location>
</feature>
<dbReference type="KEGG" id="mmar:MODMU_3603"/>
<feature type="transmembrane region" description="Helical" evidence="2">
    <location>
        <begin position="250"/>
        <end position="273"/>
    </location>
</feature>
<organism evidence="3 4">
    <name type="scientific">Modestobacter italicus (strain DSM 44449 / CECT 9708 / BC 501)</name>
    <dbReference type="NCBI Taxonomy" id="2732864"/>
    <lineage>
        <taxon>Bacteria</taxon>
        <taxon>Bacillati</taxon>
        <taxon>Actinomycetota</taxon>
        <taxon>Actinomycetes</taxon>
        <taxon>Geodermatophilales</taxon>
        <taxon>Geodermatophilaceae</taxon>
        <taxon>Modestobacter</taxon>
    </lineage>
</organism>
<feature type="transmembrane region" description="Helical" evidence="2">
    <location>
        <begin position="173"/>
        <end position="194"/>
    </location>
</feature>
<dbReference type="InterPro" id="IPR058062">
    <property type="entry name" value="SCO7613_C"/>
</dbReference>
<feature type="transmembrane region" description="Helical" evidence="2">
    <location>
        <begin position="681"/>
        <end position="698"/>
    </location>
</feature>
<feature type="transmembrane region" description="Helical" evidence="2">
    <location>
        <begin position="311"/>
        <end position="329"/>
    </location>
</feature>
<dbReference type="OMA" id="WVRLAAW"/>
<dbReference type="HOGENOM" id="CLU_385745_0_0_11"/>
<feature type="transmembrane region" description="Helical" evidence="2">
    <location>
        <begin position="114"/>
        <end position="135"/>
    </location>
</feature>
<dbReference type="STRING" id="477641.MODMU_3603"/>
<feature type="transmembrane region" description="Helical" evidence="2">
    <location>
        <begin position="200"/>
        <end position="220"/>
    </location>
</feature>
<evidence type="ECO:0008006" key="5">
    <source>
        <dbReference type="Google" id="ProtNLM"/>
    </source>
</evidence>
<dbReference type="EMBL" id="FO203431">
    <property type="protein sequence ID" value="CCH89013.1"/>
    <property type="molecule type" value="Genomic_DNA"/>
</dbReference>
<keyword evidence="2" id="KW-1133">Transmembrane helix</keyword>
<feature type="region of interest" description="Disordered" evidence="1">
    <location>
        <begin position="61"/>
        <end position="106"/>
    </location>
</feature>
<dbReference type="AlphaFoldDB" id="I4F050"/>
<accession>I4F050</accession>
<feature type="transmembrane region" description="Helical" evidence="2">
    <location>
        <begin position="341"/>
        <end position="360"/>
    </location>
</feature>
<feature type="transmembrane region" description="Helical" evidence="2">
    <location>
        <begin position="141"/>
        <end position="161"/>
    </location>
</feature>
<feature type="transmembrane region" description="Helical" evidence="2">
    <location>
        <begin position="477"/>
        <end position="496"/>
    </location>
</feature>
<evidence type="ECO:0000256" key="2">
    <source>
        <dbReference type="SAM" id="Phobius"/>
    </source>
</evidence>
<gene>
    <name evidence="3" type="ordered locus">MODMU_3603</name>
</gene>
<feature type="transmembrane region" description="Helical" evidence="2">
    <location>
        <begin position="227"/>
        <end position="244"/>
    </location>
</feature>
<reference evidence="3 4" key="1">
    <citation type="journal article" date="2012" name="J. Bacteriol.">
        <title>Genome Sequence of Radiation-Resistant Modestobacter marinus Strain BC501, a Representative Actinobacterium That Thrives on Calcareous Stone Surfaces.</title>
        <authorList>
            <person name="Normand P."/>
            <person name="Gury J."/>
            <person name="Pujic P."/>
            <person name="Chouaia B."/>
            <person name="Crotti E."/>
            <person name="Brusetti L."/>
            <person name="Daffonchio D."/>
            <person name="Vacherie B."/>
            <person name="Barbe V."/>
            <person name="Medigue C."/>
            <person name="Calteau A."/>
            <person name="Ghodhbane-Gtari F."/>
            <person name="Essoussi I."/>
            <person name="Nouioui I."/>
            <person name="Abbassi-Ghozzi I."/>
            <person name="Gtari M."/>
        </authorList>
    </citation>
    <scope>NUCLEOTIDE SEQUENCE [LARGE SCALE GENOMIC DNA]</scope>
    <source>
        <strain evidence="4">BC 501</strain>
    </source>
</reference>
<keyword evidence="4" id="KW-1185">Reference proteome</keyword>
<evidence type="ECO:0000313" key="4">
    <source>
        <dbReference type="Proteomes" id="UP000006461"/>
    </source>
</evidence>
<keyword evidence="2" id="KW-0472">Membrane</keyword>
<feature type="transmembrane region" description="Helical" evidence="2">
    <location>
        <begin position="280"/>
        <end position="299"/>
    </location>
</feature>
<name>I4F050_MODI5</name>
<feature type="compositionally biased region" description="Pro residues" evidence="1">
    <location>
        <begin position="67"/>
        <end position="102"/>
    </location>
</feature>
<feature type="transmembrane region" description="Helical" evidence="2">
    <location>
        <begin position="630"/>
        <end position="649"/>
    </location>
</feature>
<keyword evidence="2" id="KW-0812">Transmembrane</keyword>
<proteinExistence type="predicted"/>
<dbReference type="NCBIfam" id="NF047321">
    <property type="entry name" value="SCO7613_CTERM"/>
    <property type="match status" value="1"/>
</dbReference>